<dbReference type="GO" id="GO:0005615">
    <property type="term" value="C:extracellular space"/>
    <property type="evidence" value="ECO:0007669"/>
    <property type="project" value="TreeGrafter"/>
</dbReference>
<dbReference type="AlphaFoldDB" id="A0AAW1JIV9"/>
<proteinExistence type="inferred from homology"/>
<reference evidence="7 8" key="1">
    <citation type="journal article" date="2024" name="BMC Genomics">
        <title>De novo assembly and annotation of Popillia japonica's genome with initial clues to its potential as an invasive pest.</title>
        <authorList>
            <person name="Cucini C."/>
            <person name="Boschi S."/>
            <person name="Funari R."/>
            <person name="Cardaioli E."/>
            <person name="Iannotti N."/>
            <person name="Marturano G."/>
            <person name="Paoli F."/>
            <person name="Bruttini M."/>
            <person name="Carapelli A."/>
            <person name="Frati F."/>
            <person name="Nardi F."/>
        </authorList>
    </citation>
    <scope>NUCLEOTIDE SEQUENCE [LARGE SCALE GENOMIC DNA]</scope>
    <source>
        <strain evidence="7">DMR45628</strain>
    </source>
</reference>
<feature type="chain" id="PRO_5043822345" evidence="5">
    <location>
        <begin position="17"/>
        <end position="320"/>
    </location>
</feature>
<dbReference type="PANTHER" id="PTHR11610:SF173">
    <property type="entry name" value="LIPASE DOMAIN-CONTAINING PROTEIN-RELATED"/>
    <property type="match status" value="1"/>
</dbReference>
<dbReference type="GO" id="GO:0016042">
    <property type="term" value="P:lipid catabolic process"/>
    <property type="evidence" value="ECO:0007669"/>
    <property type="project" value="TreeGrafter"/>
</dbReference>
<dbReference type="Pfam" id="PF00151">
    <property type="entry name" value="Lipase"/>
    <property type="match status" value="1"/>
</dbReference>
<dbReference type="PANTHER" id="PTHR11610">
    <property type="entry name" value="LIPASE"/>
    <property type="match status" value="1"/>
</dbReference>
<evidence type="ECO:0000256" key="5">
    <source>
        <dbReference type="SAM" id="SignalP"/>
    </source>
</evidence>
<feature type="domain" description="Lipase" evidence="6">
    <location>
        <begin position="105"/>
        <end position="317"/>
    </location>
</feature>
<dbReference type="Gene3D" id="3.40.50.1820">
    <property type="entry name" value="alpha/beta hydrolase"/>
    <property type="match status" value="1"/>
</dbReference>
<evidence type="ECO:0000256" key="2">
    <source>
        <dbReference type="ARBA" id="ARBA00010701"/>
    </source>
</evidence>
<dbReference type="GO" id="GO:0016298">
    <property type="term" value="F:lipase activity"/>
    <property type="evidence" value="ECO:0007669"/>
    <property type="project" value="InterPro"/>
</dbReference>
<gene>
    <name evidence="7" type="ORF">QE152_g29038</name>
</gene>
<sequence length="320" mass="34917">MRAIIILTICVAGVFSQVSEGDIQYYLWNSRTSGEILSINRLLNMRAIIILTICVAGVFSQVSEGDIQYYLWNSRTSGEILSINSYGNINSDAPVKILIHGWTESINSDAPVKILIHGWTESINSFWYEVARLNAIGAFIARFIVILSNTRGIPLSNVHLVGHSLGAHLSGFTGKNIQQQSGLTVGRITGLDPAGPSFTYVTSSYRLSENDAVNVDTIITDSYGYGINRSLGKVNFLPNGGSASQPGCYIVVCSHNRACLFFTEGILSNNFVARQCSSYTYYSLGLCRGNPQNVLGENVDFSVTGDFYLDTNSRSPYAQG</sequence>
<dbReference type="EMBL" id="JASPKY010000361">
    <property type="protein sequence ID" value="KAK9703916.1"/>
    <property type="molecule type" value="Genomic_DNA"/>
</dbReference>
<dbReference type="InterPro" id="IPR000734">
    <property type="entry name" value="TAG_lipase"/>
</dbReference>
<evidence type="ECO:0000259" key="6">
    <source>
        <dbReference type="Pfam" id="PF00151"/>
    </source>
</evidence>
<evidence type="ECO:0000256" key="3">
    <source>
        <dbReference type="ARBA" id="ARBA00022525"/>
    </source>
</evidence>
<dbReference type="InterPro" id="IPR013818">
    <property type="entry name" value="Lipase"/>
</dbReference>
<comment type="subcellular location">
    <subcellularLocation>
        <location evidence="1">Secreted</location>
    </subcellularLocation>
</comment>
<feature type="signal peptide" evidence="5">
    <location>
        <begin position="1"/>
        <end position="16"/>
    </location>
</feature>
<dbReference type="SUPFAM" id="SSF53474">
    <property type="entry name" value="alpha/beta-Hydrolases"/>
    <property type="match status" value="1"/>
</dbReference>
<evidence type="ECO:0000256" key="1">
    <source>
        <dbReference type="ARBA" id="ARBA00004613"/>
    </source>
</evidence>
<dbReference type="GO" id="GO:0017171">
    <property type="term" value="F:serine hydrolase activity"/>
    <property type="evidence" value="ECO:0007669"/>
    <property type="project" value="TreeGrafter"/>
</dbReference>
<dbReference type="InterPro" id="IPR029058">
    <property type="entry name" value="AB_hydrolase_fold"/>
</dbReference>
<evidence type="ECO:0000313" key="8">
    <source>
        <dbReference type="Proteomes" id="UP001458880"/>
    </source>
</evidence>
<comment type="similarity">
    <text evidence="2 4">Belongs to the AB hydrolase superfamily. Lipase family.</text>
</comment>
<keyword evidence="3" id="KW-0964">Secreted</keyword>
<keyword evidence="8" id="KW-1185">Reference proteome</keyword>
<protein>
    <submittedName>
        <fullName evidence="7">Lipase</fullName>
    </submittedName>
</protein>
<organism evidence="7 8">
    <name type="scientific">Popillia japonica</name>
    <name type="common">Japanese beetle</name>
    <dbReference type="NCBI Taxonomy" id="7064"/>
    <lineage>
        <taxon>Eukaryota</taxon>
        <taxon>Metazoa</taxon>
        <taxon>Ecdysozoa</taxon>
        <taxon>Arthropoda</taxon>
        <taxon>Hexapoda</taxon>
        <taxon>Insecta</taxon>
        <taxon>Pterygota</taxon>
        <taxon>Neoptera</taxon>
        <taxon>Endopterygota</taxon>
        <taxon>Coleoptera</taxon>
        <taxon>Polyphaga</taxon>
        <taxon>Scarabaeiformia</taxon>
        <taxon>Scarabaeidae</taxon>
        <taxon>Rutelinae</taxon>
        <taxon>Popillia</taxon>
    </lineage>
</organism>
<keyword evidence="5" id="KW-0732">Signal</keyword>
<accession>A0AAW1JIV9</accession>
<comment type="caution">
    <text evidence="7">The sequence shown here is derived from an EMBL/GenBank/DDBJ whole genome shotgun (WGS) entry which is preliminary data.</text>
</comment>
<evidence type="ECO:0000313" key="7">
    <source>
        <dbReference type="EMBL" id="KAK9703916.1"/>
    </source>
</evidence>
<dbReference type="Proteomes" id="UP001458880">
    <property type="component" value="Unassembled WGS sequence"/>
</dbReference>
<name>A0AAW1JIV9_POPJA</name>
<evidence type="ECO:0000256" key="4">
    <source>
        <dbReference type="RuleBase" id="RU004262"/>
    </source>
</evidence>